<protein>
    <recommendedName>
        <fullName evidence="1">F-box domain-containing protein</fullName>
    </recommendedName>
</protein>
<dbReference type="InterPro" id="IPR036047">
    <property type="entry name" value="F-box-like_dom_sf"/>
</dbReference>
<dbReference type="GO" id="GO:0009507">
    <property type="term" value="C:chloroplast"/>
    <property type="evidence" value="ECO:0007669"/>
    <property type="project" value="InterPro"/>
</dbReference>
<dbReference type="InterPro" id="IPR050796">
    <property type="entry name" value="SCF_F-box_component"/>
</dbReference>
<comment type="caution">
    <text evidence="2">The sequence shown here is derived from an EMBL/GenBank/DDBJ whole genome shotgun (WGS) entry which is preliminary data.</text>
</comment>
<dbReference type="AlphaFoldDB" id="A0A498HQG9"/>
<dbReference type="InterPro" id="IPR009856">
    <property type="entry name" value="Lir1"/>
</dbReference>
<feature type="domain" description="F-box" evidence="1">
    <location>
        <begin position="423"/>
        <end position="473"/>
    </location>
</feature>
<accession>A0A498HQG9</accession>
<evidence type="ECO:0000313" key="3">
    <source>
        <dbReference type="Proteomes" id="UP000290289"/>
    </source>
</evidence>
<dbReference type="Pfam" id="PF07207">
    <property type="entry name" value="Lir1"/>
    <property type="match status" value="1"/>
</dbReference>
<sequence>MGLHAFLVRKYVVLPWPCITSTAATLWPRGRRRRQKCPKKLITAMILGMMTISHTHTPFAVEVYSLARGSWKSFSAAVLPDYGKLGGVSSKSVFVNGTLHWVQLRDKEEQEHGQEHINIMSFDLSTELFGEIMMPEALGKRGSNCVFLKYGESLALIEIAENLWCGGIDELVFVDSINLRIIVAVDLKTNKAKDIGMYGSSIQLKSLPFVESLVLLDHLFTMPYFASRPTFLIVDFPTKQSSKSLNGLMATLRLSPISSVSPLAFVTTKSLALPCSSLPRPLQPSRCPPLRVTNVTGGDPSSVDYSSITSVFPAEACETVGGEACDAEMYPEVKLKPEEGRSSTARTVSEQLDRDYLEYDSPKTVFPGEACDDLGGEFCEPEYQRGKARHREPKGFYRTLNVSKSNEVISSSKRFWRATEKKAMSINCFPEEIVADILVRLPFKSVIKVRRVCKTWNSVIKSCTFIDTYLRRSLSIQSEHENNSDGRHHLLLRKKNGWYGNSYYSFYGNILSSPSGYAELIKPAIPDVIKRCFSHLSMVGTCNGIICLAHDGLLQDEDAPTIIWNPSVRKYVILPSPNIKKNNFKDTQTYFFGYDSLINDYKVLRIVTVRNSLLGVEVYSLANGCWTSLSAAATAVFPAYLCSGFLRKSKDAFFKGAMHWVLPRDRNSKEHLIVSFDFGTELFHEIVMPEGFRKTGCPCYILRYGESLALVQIDNGGEHFVYGLHLWVMKEYGAVKSWTKLDNNNVLFKGYRPTSPLGFNSCDELVMKILVDGDRRAIVVDFKTGNKNAATALDGYSSMNPFVESLILLSQPNAVSY</sequence>
<dbReference type="CDD" id="cd22157">
    <property type="entry name" value="F-box_AtFBW1-like"/>
    <property type="match status" value="1"/>
</dbReference>
<dbReference type="Gene3D" id="1.20.1280.50">
    <property type="match status" value="1"/>
</dbReference>
<evidence type="ECO:0000259" key="1">
    <source>
        <dbReference type="PROSITE" id="PS50181"/>
    </source>
</evidence>
<evidence type="ECO:0000313" key="2">
    <source>
        <dbReference type="EMBL" id="RXH71677.1"/>
    </source>
</evidence>
<dbReference type="NCBIfam" id="TIGR01640">
    <property type="entry name" value="F_box_assoc_1"/>
    <property type="match status" value="1"/>
</dbReference>
<dbReference type="PANTHER" id="PTHR31672">
    <property type="entry name" value="BNACNNG10540D PROTEIN"/>
    <property type="match status" value="1"/>
</dbReference>
<keyword evidence="3" id="KW-1185">Reference proteome</keyword>
<dbReference type="PANTHER" id="PTHR31672:SF13">
    <property type="entry name" value="F-BOX PROTEIN CPR30-LIKE"/>
    <property type="match status" value="1"/>
</dbReference>
<dbReference type="SMART" id="SM00256">
    <property type="entry name" value="FBOX"/>
    <property type="match status" value="1"/>
</dbReference>
<dbReference type="EMBL" id="RDQH01000342">
    <property type="protein sequence ID" value="RXH71677.1"/>
    <property type="molecule type" value="Genomic_DNA"/>
</dbReference>
<dbReference type="InterPro" id="IPR006527">
    <property type="entry name" value="F-box-assoc_dom_typ1"/>
</dbReference>
<gene>
    <name evidence="2" type="ORF">DVH24_025178</name>
</gene>
<name>A0A498HQG9_MALDO</name>
<reference evidence="2 3" key="1">
    <citation type="submission" date="2018-10" db="EMBL/GenBank/DDBJ databases">
        <title>A high-quality apple genome assembly.</title>
        <authorList>
            <person name="Hu J."/>
        </authorList>
    </citation>
    <scope>NUCLEOTIDE SEQUENCE [LARGE SCALE GENOMIC DNA]</scope>
    <source>
        <strain evidence="3">cv. HFTH1</strain>
        <tissue evidence="2">Young leaf</tissue>
    </source>
</reference>
<dbReference type="InterPro" id="IPR001810">
    <property type="entry name" value="F-box_dom"/>
</dbReference>
<dbReference type="Proteomes" id="UP000290289">
    <property type="component" value="Chromosome 16"/>
</dbReference>
<organism evidence="2 3">
    <name type="scientific">Malus domestica</name>
    <name type="common">Apple</name>
    <name type="synonym">Pyrus malus</name>
    <dbReference type="NCBI Taxonomy" id="3750"/>
    <lineage>
        <taxon>Eukaryota</taxon>
        <taxon>Viridiplantae</taxon>
        <taxon>Streptophyta</taxon>
        <taxon>Embryophyta</taxon>
        <taxon>Tracheophyta</taxon>
        <taxon>Spermatophyta</taxon>
        <taxon>Magnoliopsida</taxon>
        <taxon>eudicotyledons</taxon>
        <taxon>Gunneridae</taxon>
        <taxon>Pentapetalae</taxon>
        <taxon>rosids</taxon>
        <taxon>fabids</taxon>
        <taxon>Rosales</taxon>
        <taxon>Rosaceae</taxon>
        <taxon>Amygdaloideae</taxon>
        <taxon>Maleae</taxon>
        <taxon>Malus</taxon>
    </lineage>
</organism>
<proteinExistence type="predicted"/>
<dbReference type="Pfam" id="PF07734">
    <property type="entry name" value="FBA_1"/>
    <property type="match status" value="2"/>
</dbReference>
<dbReference type="Pfam" id="PF00646">
    <property type="entry name" value="F-box"/>
    <property type="match status" value="1"/>
</dbReference>
<dbReference type="InterPro" id="IPR017451">
    <property type="entry name" value="F-box-assoc_interact_dom"/>
</dbReference>
<dbReference type="SUPFAM" id="SSF81383">
    <property type="entry name" value="F-box domain"/>
    <property type="match status" value="1"/>
</dbReference>
<dbReference type="PROSITE" id="PS50181">
    <property type="entry name" value="FBOX"/>
    <property type="match status" value="1"/>
</dbReference>